<dbReference type="WBParaSite" id="GPLIN_001476700">
    <property type="protein sequence ID" value="GPLIN_001476700"/>
    <property type="gene ID" value="GPLIN_001476700"/>
</dbReference>
<reference evidence="1" key="1">
    <citation type="submission" date="2013-12" db="EMBL/GenBank/DDBJ databases">
        <authorList>
            <person name="Aslett M."/>
        </authorList>
    </citation>
    <scope>NUCLEOTIDE SEQUENCE [LARGE SCALE GENOMIC DNA]</scope>
    <source>
        <strain evidence="1">Lindley</strain>
    </source>
</reference>
<evidence type="ECO:0000313" key="2">
    <source>
        <dbReference type="WBParaSite" id="GPLIN_001476700"/>
    </source>
</evidence>
<reference evidence="1" key="2">
    <citation type="submission" date="2014-05" db="EMBL/GenBank/DDBJ databases">
        <title>The genome and life-stage specific transcriptomes of Globodera pallida elucidate key aspects of plant parasitism by a cyst nematode.</title>
        <authorList>
            <person name="Cotton J.A."/>
            <person name="Lilley C.J."/>
            <person name="Jones L.M."/>
            <person name="Kikuchi T."/>
            <person name="Reid A.J."/>
            <person name="Thorpe P."/>
            <person name="Tsai I.J."/>
            <person name="Beasley H."/>
            <person name="Blok V."/>
            <person name="Cock P.J.A."/>
            <person name="Van den Akker S.E."/>
            <person name="Holroyd N."/>
            <person name="Hunt M."/>
            <person name="Mantelin S."/>
            <person name="Naghra H."/>
            <person name="Pain A."/>
            <person name="Palomares-Rius J.E."/>
            <person name="Zarowiecki M."/>
            <person name="Berriman M."/>
            <person name="Jones J.T."/>
            <person name="Urwin P.E."/>
        </authorList>
    </citation>
    <scope>NUCLEOTIDE SEQUENCE [LARGE SCALE GENOMIC DNA]</scope>
    <source>
        <strain evidence="1">Lindley</strain>
    </source>
</reference>
<proteinExistence type="predicted"/>
<name>A0A183CPG0_GLOPA</name>
<evidence type="ECO:0000313" key="1">
    <source>
        <dbReference type="Proteomes" id="UP000050741"/>
    </source>
</evidence>
<dbReference type="Proteomes" id="UP000050741">
    <property type="component" value="Unassembled WGS sequence"/>
</dbReference>
<protein>
    <submittedName>
        <fullName evidence="2">Uncharacterized protein</fullName>
    </submittedName>
</protein>
<organism evidence="1 2">
    <name type="scientific">Globodera pallida</name>
    <name type="common">Potato cyst nematode worm</name>
    <name type="synonym">Heterodera pallida</name>
    <dbReference type="NCBI Taxonomy" id="36090"/>
    <lineage>
        <taxon>Eukaryota</taxon>
        <taxon>Metazoa</taxon>
        <taxon>Ecdysozoa</taxon>
        <taxon>Nematoda</taxon>
        <taxon>Chromadorea</taxon>
        <taxon>Rhabditida</taxon>
        <taxon>Tylenchina</taxon>
        <taxon>Tylenchomorpha</taxon>
        <taxon>Tylenchoidea</taxon>
        <taxon>Heteroderidae</taxon>
        <taxon>Heteroderinae</taxon>
        <taxon>Globodera</taxon>
    </lineage>
</organism>
<reference evidence="2" key="3">
    <citation type="submission" date="2016-06" db="UniProtKB">
        <authorList>
            <consortium name="WormBaseParasite"/>
        </authorList>
    </citation>
    <scope>IDENTIFICATION</scope>
</reference>
<dbReference type="AlphaFoldDB" id="A0A183CPG0"/>
<accession>A0A183CPG0</accession>
<keyword evidence="1" id="KW-1185">Reference proteome</keyword>
<sequence length="109" mass="12668">MPPDNYLANNCFLQNQISNKNEQIKIQLCVDCKNNDKIHKKIKKNFEFLLSLPDYSPSVYEVLKLAQELSNTINDNLCGDNSEIENEKDKNLKARDELCEDKFGKEKEN</sequence>